<dbReference type="PANTHER" id="PTHR48045">
    <property type="entry name" value="UDP-GLYCOSYLTRANSFERASE 72B1"/>
    <property type="match status" value="1"/>
</dbReference>
<evidence type="ECO:0008006" key="4">
    <source>
        <dbReference type="Google" id="ProtNLM"/>
    </source>
</evidence>
<gene>
    <name evidence="2" type="ORF">RGQ29_012000</name>
</gene>
<dbReference type="AlphaFoldDB" id="A0AAN7J2Y9"/>
<evidence type="ECO:0000313" key="2">
    <source>
        <dbReference type="EMBL" id="KAK4603278.1"/>
    </source>
</evidence>
<dbReference type="EMBL" id="JAXUIC010000002">
    <property type="protein sequence ID" value="KAK4603278.1"/>
    <property type="molecule type" value="Genomic_DNA"/>
</dbReference>
<dbReference type="CDD" id="cd03784">
    <property type="entry name" value="GT1_Gtf-like"/>
    <property type="match status" value="1"/>
</dbReference>
<dbReference type="Gene3D" id="3.40.50.2000">
    <property type="entry name" value="Glycogen Phosphorylase B"/>
    <property type="match status" value="3"/>
</dbReference>
<name>A0AAN7J2Y9_QUERU</name>
<evidence type="ECO:0000313" key="3">
    <source>
        <dbReference type="Proteomes" id="UP001324115"/>
    </source>
</evidence>
<dbReference type="SUPFAM" id="SSF53756">
    <property type="entry name" value="UDP-Glycosyltransferase/glycogen phosphorylase"/>
    <property type="match status" value="1"/>
</dbReference>
<proteinExistence type="predicted"/>
<evidence type="ECO:0000256" key="1">
    <source>
        <dbReference type="ARBA" id="ARBA00022679"/>
    </source>
</evidence>
<dbReference type="Proteomes" id="UP001324115">
    <property type="component" value="Unassembled WGS sequence"/>
</dbReference>
<dbReference type="GO" id="GO:0008194">
    <property type="term" value="F:UDP-glycosyltransferase activity"/>
    <property type="evidence" value="ECO:0007669"/>
    <property type="project" value="InterPro"/>
</dbReference>
<keyword evidence="3" id="KW-1185">Reference proteome</keyword>
<dbReference type="InterPro" id="IPR002213">
    <property type="entry name" value="UDP_glucos_trans"/>
</dbReference>
<keyword evidence="1" id="KW-0808">Transferase</keyword>
<sequence>MDSMPNKKKLHIAMFPWLDFGHMIPYLELAKLMAQKGHHISFLSTPQNIDYLPKLPPNLASLIDLVKLPLPHVEKNNLPKDAKATIDVPYNKVPYLKKAYDAFKDSMARFLKDSHSNWLLYDFVPYWLPASSIPNAFFNIFTAAGLSFIGSKAHLDKCKNLEDFAVPSSWVPFPTIVTLRFFRVMKIFQDNFSRDKFDVMALFRFGKVLDGCDIVAVRSSMEFEPKWLRVLEDLHRKPVLPIGQLPPVVYDNGYETKTWVWTKDWLDKKAKGLVVYIAFGREAKPSQEVLIEIALGLKQSKLPFFLVIRTGQGQANTELTKLLEGFEERTKGRGLVWSSVVEALQFEKALILLTFYADQGINAKVLEEKHIGNKHDGSFIRNSMAKSLRLVMVEEVDKIYKDKAKEMKGMLGDRTSQDRYLDSFLDYLISHLKNICT</sequence>
<organism evidence="2 3">
    <name type="scientific">Quercus rubra</name>
    <name type="common">Northern red oak</name>
    <name type="synonym">Quercus borealis</name>
    <dbReference type="NCBI Taxonomy" id="3512"/>
    <lineage>
        <taxon>Eukaryota</taxon>
        <taxon>Viridiplantae</taxon>
        <taxon>Streptophyta</taxon>
        <taxon>Embryophyta</taxon>
        <taxon>Tracheophyta</taxon>
        <taxon>Spermatophyta</taxon>
        <taxon>Magnoliopsida</taxon>
        <taxon>eudicotyledons</taxon>
        <taxon>Gunneridae</taxon>
        <taxon>Pentapetalae</taxon>
        <taxon>rosids</taxon>
        <taxon>fabids</taxon>
        <taxon>Fagales</taxon>
        <taxon>Fagaceae</taxon>
        <taxon>Quercus</taxon>
    </lineage>
</organism>
<reference evidence="2 3" key="1">
    <citation type="journal article" date="2023" name="G3 (Bethesda)">
        <title>A haplotype-resolved chromosome-scale genome for Quercus rubra L. provides insights into the genetics of adaptive traits for red oak species.</title>
        <authorList>
            <person name="Kapoor B."/>
            <person name="Jenkins J."/>
            <person name="Schmutz J."/>
            <person name="Zhebentyayeva T."/>
            <person name="Kuelheim C."/>
            <person name="Coggeshall M."/>
            <person name="Heim C."/>
            <person name="Lasky J.R."/>
            <person name="Leites L."/>
            <person name="Islam-Faridi N."/>
            <person name="Romero-Severson J."/>
            <person name="DeLeo V.L."/>
            <person name="Lucas S.M."/>
            <person name="Lazic D."/>
            <person name="Gailing O."/>
            <person name="Carlson J."/>
            <person name="Staton M."/>
        </authorList>
    </citation>
    <scope>NUCLEOTIDE SEQUENCE [LARGE SCALE GENOMIC DNA]</scope>
    <source>
        <strain evidence="2">Pseudo-F2</strain>
    </source>
</reference>
<accession>A0AAN7J2Y9</accession>
<dbReference type="PANTHER" id="PTHR48045:SF20">
    <property type="entry name" value="UDP-RHAMNOSE:RHAMNOSYLTRANSFERASE 1"/>
    <property type="match status" value="1"/>
</dbReference>
<comment type="caution">
    <text evidence="2">The sequence shown here is derived from an EMBL/GenBank/DDBJ whole genome shotgun (WGS) entry which is preliminary data.</text>
</comment>
<protein>
    <recommendedName>
        <fullName evidence="4">UDP-glycosyltransferase 91A1</fullName>
    </recommendedName>
</protein>